<dbReference type="InterPro" id="IPR012675">
    <property type="entry name" value="Beta-grasp_dom_sf"/>
</dbReference>
<sequence>MNVTVKLTGTLVARTGTHEARVAVPDDATVADVVDELAEQYGPQVRAGVLDGQRLRSDTVVVRETFDSTETLSTHSSLESGDTVRFQLNV</sequence>
<evidence type="ECO:0000313" key="1">
    <source>
        <dbReference type="EMBL" id="UPV73384.1"/>
    </source>
</evidence>
<keyword evidence="2" id="KW-1185">Reference proteome</keyword>
<name>A0A8U0HRT5_9EURY</name>
<dbReference type="Proteomes" id="UP000830729">
    <property type="component" value="Chromosome"/>
</dbReference>
<dbReference type="InterPro" id="IPR016155">
    <property type="entry name" value="Mopterin_synth/thiamin_S_b"/>
</dbReference>
<dbReference type="RefSeq" id="WP_248649440.1">
    <property type="nucleotide sequence ID" value="NZ_CP096659.1"/>
</dbReference>
<dbReference type="EMBL" id="CP096659">
    <property type="protein sequence ID" value="UPV73384.1"/>
    <property type="molecule type" value="Genomic_DNA"/>
</dbReference>
<dbReference type="AlphaFoldDB" id="A0A8U0HRT5"/>
<organism evidence="1 2">
    <name type="scientific">Halorussus limi</name>
    <dbReference type="NCBI Taxonomy" id="2938695"/>
    <lineage>
        <taxon>Archaea</taxon>
        <taxon>Methanobacteriati</taxon>
        <taxon>Methanobacteriota</taxon>
        <taxon>Stenosarchaea group</taxon>
        <taxon>Halobacteria</taxon>
        <taxon>Halobacteriales</taxon>
        <taxon>Haladaptataceae</taxon>
        <taxon>Halorussus</taxon>
    </lineage>
</organism>
<protein>
    <submittedName>
        <fullName evidence="1">MoaD/ThiS family protein</fullName>
    </submittedName>
</protein>
<dbReference type="KEGG" id="halx:M0R89_12610"/>
<reference evidence="1 2" key="1">
    <citation type="submission" date="2022-04" db="EMBL/GenBank/DDBJ databases">
        <title>Diverse halophilic archaea isolated from saline environments.</title>
        <authorList>
            <person name="Cui H.-L."/>
        </authorList>
    </citation>
    <scope>NUCLEOTIDE SEQUENCE [LARGE SCALE GENOMIC DNA]</scope>
    <source>
        <strain evidence="1 2">XZYJT49</strain>
    </source>
</reference>
<accession>A0A8U0HRT5</accession>
<dbReference type="SUPFAM" id="SSF54285">
    <property type="entry name" value="MoaD/ThiS"/>
    <property type="match status" value="1"/>
</dbReference>
<dbReference type="Gene3D" id="3.10.20.30">
    <property type="match status" value="1"/>
</dbReference>
<proteinExistence type="predicted"/>
<evidence type="ECO:0000313" key="2">
    <source>
        <dbReference type="Proteomes" id="UP000830729"/>
    </source>
</evidence>
<gene>
    <name evidence="1" type="ORF">M0R89_12610</name>
</gene>
<dbReference type="CDD" id="cd17040">
    <property type="entry name" value="Ubl_MoaD_like"/>
    <property type="match status" value="1"/>
</dbReference>
<dbReference type="GeneID" id="72186055"/>